<protein>
    <submittedName>
        <fullName evidence="1">Uncharacterized protein</fullName>
    </submittedName>
</protein>
<reference evidence="1 2" key="1">
    <citation type="journal article" date="2011" name="Science">
        <title>Comparative functional genomics of the fission yeasts.</title>
        <authorList>
            <person name="Rhind N."/>
            <person name="Chen Z."/>
            <person name="Yassour M."/>
            <person name="Thompson D.A."/>
            <person name="Haas B.J."/>
            <person name="Habib N."/>
            <person name="Wapinski I."/>
            <person name="Roy S."/>
            <person name="Lin M.F."/>
            <person name="Heiman D.I."/>
            <person name="Young S.K."/>
            <person name="Furuya K."/>
            <person name="Guo Y."/>
            <person name="Pidoux A."/>
            <person name="Chen H.M."/>
            <person name="Robbertse B."/>
            <person name="Goldberg J.M."/>
            <person name="Aoki K."/>
            <person name="Bayne E.H."/>
            <person name="Berlin A.M."/>
            <person name="Desjardins C.A."/>
            <person name="Dobbs E."/>
            <person name="Dukaj L."/>
            <person name="Fan L."/>
            <person name="FitzGerald M.G."/>
            <person name="French C."/>
            <person name="Gujja S."/>
            <person name="Hansen K."/>
            <person name="Keifenheim D."/>
            <person name="Levin J.Z."/>
            <person name="Mosher R.A."/>
            <person name="Mueller C.A."/>
            <person name="Pfiffner J."/>
            <person name="Priest M."/>
            <person name="Russ C."/>
            <person name="Smialowska A."/>
            <person name="Swoboda P."/>
            <person name="Sykes S.M."/>
            <person name="Vaughn M."/>
            <person name="Vengrova S."/>
            <person name="Yoder R."/>
            <person name="Zeng Q."/>
            <person name="Allshire R."/>
            <person name="Baulcombe D."/>
            <person name="Birren B.W."/>
            <person name="Brown W."/>
            <person name="Ekwall K."/>
            <person name="Kellis M."/>
            <person name="Leatherwood J."/>
            <person name="Levin H."/>
            <person name="Margalit H."/>
            <person name="Martienssen R."/>
            <person name="Nieduszynski C.A."/>
            <person name="Spatafora J.W."/>
            <person name="Friedman N."/>
            <person name="Dalgaard J.Z."/>
            <person name="Baumann P."/>
            <person name="Niki H."/>
            <person name="Regev A."/>
            <person name="Nusbaum C."/>
        </authorList>
    </citation>
    <scope>NUCLEOTIDE SEQUENCE [LARGE SCALE GENOMIC DNA]</scope>
    <source>
        <strain evidence="2">yFS275 / FY16936</strain>
    </source>
</reference>
<dbReference type="RefSeq" id="XP_011049044.1">
    <property type="nucleotide sequence ID" value="XM_011050742.1"/>
</dbReference>
<dbReference type="AlphaFoldDB" id="T0T6D2"/>
<proteinExistence type="predicted"/>
<dbReference type="HOGENOM" id="CLU_2456036_0_0_1"/>
<dbReference type="JaponicusDB" id="SJAG_05617"/>
<dbReference type="GeneID" id="22831082"/>
<evidence type="ECO:0000313" key="1">
    <source>
        <dbReference type="EMBL" id="EQC52979.1"/>
    </source>
</evidence>
<evidence type="ECO:0000313" key="2">
    <source>
        <dbReference type="Proteomes" id="UP000001744"/>
    </source>
</evidence>
<gene>
    <name evidence="1" type="ORF">SJAG_05617</name>
</gene>
<name>T0T6D2_SCHJY</name>
<dbReference type="VEuPathDB" id="FungiDB:SJAG_05617"/>
<keyword evidence="2" id="KW-1185">Reference proteome</keyword>
<dbReference type="EMBL" id="KE651168">
    <property type="protein sequence ID" value="EQC52979.1"/>
    <property type="molecule type" value="Genomic_DNA"/>
</dbReference>
<dbReference type="Proteomes" id="UP000001744">
    <property type="component" value="Unassembled WGS sequence"/>
</dbReference>
<accession>T0T6D2</accession>
<organism evidence="1 2">
    <name type="scientific">Schizosaccharomyces japonicus (strain yFS275 / FY16936)</name>
    <name type="common">Fission yeast</name>
    <dbReference type="NCBI Taxonomy" id="402676"/>
    <lineage>
        <taxon>Eukaryota</taxon>
        <taxon>Fungi</taxon>
        <taxon>Dikarya</taxon>
        <taxon>Ascomycota</taxon>
        <taxon>Taphrinomycotina</taxon>
        <taxon>Schizosaccharomycetes</taxon>
        <taxon>Schizosaccharomycetales</taxon>
        <taxon>Schizosaccharomycetaceae</taxon>
        <taxon>Schizosaccharomyces</taxon>
    </lineage>
</organism>
<sequence length="89" mass="9939">MTAELVCGSSVGFRTNADRKQWFPQMASFFANDDVNRSYGSSSSLPWLGVGAFLCHVDWNQLAIGRVFLARRVFEVPAGRSRVLKIVSR</sequence>